<keyword evidence="2" id="KW-1185">Reference proteome</keyword>
<dbReference type="Proteomes" id="UP000094570">
    <property type="component" value="Unassembled WGS sequence"/>
</dbReference>
<dbReference type="STRING" id="1008305.A4H02_09235"/>
<evidence type="ECO:0000313" key="1">
    <source>
        <dbReference type="EMBL" id="ODN29711.1"/>
    </source>
</evidence>
<dbReference type="RefSeq" id="WP_083996725.1">
    <property type="nucleotide sequence ID" value="NZ_CP140110.1"/>
</dbReference>
<dbReference type="AlphaFoldDB" id="A0A1E3G0D7"/>
<gene>
    <name evidence="1" type="ORF">A4H02_09235</name>
</gene>
<comment type="caution">
    <text evidence="1">The sequence shown here is derived from an EMBL/GenBank/DDBJ whole genome shotgun (WGS) entry which is preliminary data.</text>
</comment>
<protein>
    <submittedName>
        <fullName evidence="1">Uncharacterized protein</fullName>
    </submittedName>
</protein>
<sequence length="301" mass="34223">MQENVTEGMLRVNPEVIHMGICKYCGKPAGLFKSKHRECESKHKLTFEQLVRVTLDTIAKSTSSKEFEELEKDINRIAPGGYLTASDIKSVLITAFEKAVDHFLNDGELSAEEQEKIERFVDFFKLDQNSLNRNDAWNKLVKGVVLREVMEGKIPQRLKVEGQLPFNFQKSEKLIWVFPKVDYYQDRTVREYIGGSSGVSFRVAKGVYLRTGAFKATPIETIKRVHVDSGILAVTTKHIYFHGKFKSFRIPFKKIVAFEPYSNGIGVHKDSAAAKREIFATGDGWFTYNLLVNLAQLSSED</sequence>
<organism evidence="1 2">
    <name type="scientific">Fervidobacterium thailandense</name>
    <dbReference type="NCBI Taxonomy" id="1008305"/>
    <lineage>
        <taxon>Bacteria</taxon>
        <taxon>Thermotogati</taxon>
        <taxon>Thermotogota</taxon>
        <taxon>Thermotogae</taxon>
        <taxon>Thermotogales</taxon>
        <taxon>Fervidobacteriaceae</taxon>
        <taxon>Fervidobacterium</taxon>
    </lineage>
</organism>
<evidence type="ECO:0000313" key="2">
    <source>
        <dbReference type="Proteomes" id="UP000094570"/>
    </source>
</evidence>
<dbReference type="EMBL" id="LWAF01000023">
    <property type="protein sequence ID" value="ODN29711.1"/>
    <property type="molecule type" value="Genomic_DNA"/>
</dbReference>
<proteinExistence type="predicted"/>
<reference evidence="2" key="1">
    <citation type="submission" date="2016-04" db="EMBL/GenBank/DDBJ databases">
        <title>The genome sequence project of a novel Fervidobacterium isolate from a hot spring in Thailand.</title>
        <authorList>
            <person name="Gonzalez J.M."/>
            <person name="Cuecas A."/>
            <person name="Kanoksilapatham W."/>
        </authorList>
    </citation>
    <scope>NUCLEOTIDE SEQUENCE [LARGE SCALE GENOMIC DNA]</scope>
    <source>
        <strain evidence="2">FC2004</strain>
    </source>
</reference>
<accession>A0A1E3G0D7</accession>
<name>A0A1E3G0D7_9BACT</name>